<evidence type="ECO:0000313" key="8">
    <source>
        <dbReference type="Proteomes" id="UP001410394"/>
    </source>
</evidence>
<name>A0ABU9Z3R7_9RHOO</name>
<feature type="transmembrane region" description="Helical" evidence="6">
    <location>
        <begin position="243"/>
        <end position="261"/>
    </location>
</feature>
<evidence type="ECO:0000256" key="1">
    <source>
        <dbReference type="ARBA" id="ARBA00004141"/>
    </source>
</evidence>
<keyword evidence="4 6" id="KW-1133">Transmembrane helix</keyword>
<dbReference type="EMBL" id="JBDIVE010000016">
    <property type="protein sequence ID" value="MEN3070591.1"/>
    <property type="molecule type" value="Genomic_DNA"/>
</dbReference>
<evidence type="ECO:0000256" key="6">
    <source>
        <dbReference type="SAM" id="Phobius"/>
    </source>
</evidence>
<feature type="transmembrane region" description="Helical" evidence="6">
    <location>
        <begin position="33"/>
        <end position="56"/>
    </location>
</feature>
<feature type="transmembrane region" description="Helical" evidence="6">
    <location>
        <begin position="6"/>
        <end position="26"/>
    </location>
</feature>
<keyword evidence="3 6" id="KW-0812">Transmembrane</keyword>
<evidence type="ECO:0000256" key="2">
    <source>
        <dbReference type="ARBA" id="ARBA00008333"/>
    </source>
</evidence>
<dbReference type="PANTHER" id="PTHR31632:SF2">
    <property type="entry name" value="PLASMA MEMBRANE IRON PERMEASE"/>
    <property type="match status" value="1"/>
</dbReference>
<keyword evidence="8" id="KW-1185">Reference proteome</keyword>
<accession>A0ABU9Z3R7</accession>
<proteinExistence type="inferred from homology"/>
<dbReference type="Proteomes" id="UP001410394">
    <property type="component" value="Unassembled WGS sequence"/>
</dbReference>
<evidence type="ECO:0000313" key="7">
    <source>
        <dbReference type="EMBL" id="MEN3070591.1"/>
    </source>
</evidence>
<evidence type="ECO:0000256" key="5">
    <source>
        <dbReference type="ARBA" id="ARBA00023136"/>
    </source>
</evidence>
<evidence type="ECO:0000256" key="3">
    <source>
        <dbReference type="ARBA" id="ARBA00022692"/>
    </source>
</evidence>
<comment type="similarity">
    <text evidence="2">Belongs to the oxidase-dependent Fe transporter (OFeT) (TC 9.A.10.1) family.</text>
</comment>
<organism evidence="7 8">
    <name type="scientific">Uliginosibacterium sediminicola</name>
    <dbReference type="NCBI Taxonomy" id="2024550"/>
    <lineage>
        <taxon>Bacteria</taxon>
        <taxon>Pseudomonadati</taxon>
        <taxon>Pseudomonadota</taxon>
        <taxon>Betaproteobacteria</taxon>
        <taxon>Rhodocyclales</taxon>
        <taxon>Zoogloeaceae</taxon>
        <taxon>Uliginosibacterium</taxon>
    </lineage>
</organism>
<feature type="transmembrane region" description="Helical" evidence="6">
    <location>
        <begin position="179"/>
        <end position="203"/>
    </location>
</feature>
<comment type="subcellular location">
    <subcellularLocation>
        <location evidence="1">Membrane</location>
        <topology evidence="1">Multi-pass membrane protein</topology>
    </subcellularLocation>
</comment>
<feature type="transmembrane region" description="Helical" evidence="6">
    <location>
        <begin position="68"/>
        <end position="89"/>
    </location>
</feature>
<feature type="transmembrane region" description="Helical" evidence="6">
    <location>
        <begin position="145"/>
        <end position="167"/>
    </location>
</feature>
<reference evidence="7 8" key="1">
    <citation type="journal article" date="2018" name="Int. J. Syst. Evol. Microbiol.">
        <title>Uliginosibacterium sediminicola sp. nov., isolated from freshwater sediment.</title>
        <authorList>
            <person name="Hwang W.M."/>
            <person name="Kim S.M."/>
            <person name="Kang K."/>
            <person name="Ahn T.Y."/>
        </authorList>
    </citation>
    <scope>NUCLEOTIDE SEQUENCE [LARGE SCALE GENOMIC DNA]</scope>
    <source>
        <strain evidence="7 8">M1-21</strain>
    </source>
</reference>
<keyword evidence="5 6" id="KW-0472">Membrane</keyword>
<dbReference type="InterPro" id="IPR004923">
    <property type="entry name" value="FTR1/Fip1/EfeU"/>
</dbReference>
<comment type="caution">
    <text evidence="7">The sequence shown here is derived from an EMBL/GenBank/DDBJ whole genome shotgun (WGS) entry which is preliminary data.</text>
</comment>
<sequence>MLSSAIILFREVLEAALIIGILAAATRGVRHRGLWIGAGIWLGIAGACLVAGFADVLNQFAQGMGQEIFNAAVLGLAVLMLASHNIWMARHGRELAAHATSIGNAVSSGTQSATILVSVVGLAVLREGSEVVLFLYGIFTQGGTTANSMLAGSLIGLVAGIAVGTLLYRGLLHIPLRWFFQATALLILLLAAGMAGQAARFLIQADVLPALIDPLWDSSALLPEDSVIGTVLHAMAGYDAAPTATQALCYGLTALVIWLGMRYASPQRVAR</sequence>
<protein>
    <submittedName>
        <fullName evidence="7">FTR1 family protein</fullName>
    </submittedName>
</protein>
<dbReference type="RefSeq" id="WP_345921370.1">
    <property type="nucleotide sequence ID" value="NZ_JBDIVE010000016.1"/>
</dbReference>
<dbReference type="PANTHER" id="PTHR31632">
    <property type="entry name" value="IRON TRANSPORTER FTH1"/>
    <property type="match status" value="1"/>
</dbReference>
<evidence type="ECO:0000256" key="4">
    <source>
        <dbReference type="ARBA" id="ARBA00022989"/>
    </source>
</evidence>
<gene>
    <name evidence="7" type="ORF">ABDB84_19055</name>
</gene>
<dbReference type="Pfam" id="PF03239">
    <property type="entry name" value="FTR1"/>
    <property type="match status" value="1"/>
</dbReference>